<dbReference type="EMBL" id="CP054153">
    <property type="protein sequence ID" value="QMI51827.1"/>
    <property type="molecule type" value="Genomic_DNA"/>
</dbReference>
<dbReference type="RefSeq" id="WP_021144863.1">
    <property type="nucleotide sequence ID" value="NZ_BPPT01000009.1"/>
</dbReference>
<sequence length="74" mass="8242">MNTDNLRTFLQGDGIWILTAIAVLLAIKAWRNSSWLQLFSVVGFYAVIVSIAKGQDILKVVGWFLRLFGIDSGL</sequence>
<keyword evidence="1" id="KW-1133">Transmembrane helix</keyword>
<feature type="transmembrane region" description="Helical" evidence="1">
    <location>
        <begin position="35"/>
        <end position="52"/>
    </location>
</feature>
<evidence type="ECO:0000313" key="3">
    <source>
        <dbReference type="EMBL" id="PZD57321.1"/>
    </source>
</evidence>
<evidence type="ECO:0000313" key="6">
    <source>
        <dbReference type="Proteomes" id="UP000516705"/>
    </source>
</evidence>
<keyword evidence="1" id="KW-0812">Transmembrane</keyword>
<organism evidence="3 5">
    <name type="scientific">Streptococcus salivarius</name>
    <dbReference type="NCBI Taxonomy" id="1304"/>
    <lineage>
        <taxon>Bacteria</taxon>
        <taxon>Bacillati</taxon>
        <taxon>Bacillota</taxon>
        <taxon>Bacilli</taxon>
        <taxon>Lactobacillales</taxon>
        <taxon>Streptococcaceae</taxon>
        <taxon>Streptococcus</taxon>
    </lineage>
</organism>
<gene>
    <name evidence="3" type="ORF">CKU37_00940</name>
    <name evidence="4" type="ORF">HRE60_09240</name>
    <name evidence="2" type="ORF">PNU22_04890</name>
</gene>
<reference evidence="4 6" key="2">
    <citation type="journal article" date="2020" name="Microbiol. Resour. Announc.">
        <title>Complete Genome Sequence of Streptococcus salivarius DB-B5, a Novel Probiotic Candidate Isolated from the Supragingival Plaque of a Healthy Female Subject.</title>
        <authorList>
            <person name="Fields F.R."/>
            <person name="Li X."/>
            <person name="Navarre W.W."/>
            <person name="Naito M."/>
        </authorList>
    </citation>
    <scope>NUCLEOTIDE SEQUENCE [LARGE SCALE GENOMIC DNA]</scope>
    <source>
        <strain evidence="4 6">DB-B5</strain>
    </source>
</reference>
<dbReference type="Proteomes" id="UP000248776">
    <property type="component" value="Unassembled WGS sequence"/>
</dbReference>
<evidence type="ECO:0000313" key="2">
    <source>
        <dbReference type="EMBL" id="MDB8605815.1"/>
    </source>
</evidence>
<dbReference type="AlphaFoldDB" id="A0A0A1DY05"/>
<dbReference type="EMBL" id="JAQMJO010000003">
    <property type="protein sequence ID" value="MDB8605815.1"/>
    <property type="molecule type" value="Genomic_DNA"/>
</dbReference>
<dbReference type="EMBL" id="NSIW01000002">
    <property type="protein sequence ID" value="PZD57321.1"/>
    <property type="molecule type" value="Genomic_DNA"/>
</dbReference>
<dbReference type="Proteomes" id="UP000516705">
    <property type="component" value="Chromosome"/>
</dbReference>
<protein>
    <submittedName>
        <fullName evidence="3">Uncharacterized protein</fullName>
    </submittedName>
</protein>
<evidence type="ECO:0000313" key="5">
    <source>
        <dbReference type="Proteomes" id="UP000248776"/>
    </source>
</evidence>
<dbReference type="Proteomes" id="UP001212483">
    <property type="component" value="Unassembled WGS sequence"/>
</dbReference>
<feature type="transmembrane region" description="Helical" evidence="1">
    <location>
        <begin position="12"/>
        <end position="29"/>
    </location>
</feature>
<evidence type="ECO:0000313" key="4">
    <source>
        <dbReference type="EMBL" id="QMI51827.1"/>
    </source>
</evidence>
<accession>A0A0A1DY05</accession>
<evidence type="ECO:0000256" key="1">
    <source>
        <dbReference type="SAM" id="Phobius"/>
    </source>
</evidence>
<name>A0A0A1DY05_STRSL</name>
<dbReference type="KEGG" id="strs:SSAL8618_00735"/>
<reference evidence="2" key="3">
    <citation type="submission" date="2023-01" db="EMBL/GenBank/DDBJ databases">
        <title>Human gut microbiome strain richness.</title>
        <authorList>
            <person name="Chen-Liaw A."/>
        </authorList>
    </citation>
    <scope>NUCLEOTIDE SEQUENCE</scope>
    <source>
        <strain evidence="2">1001283st1_B9_1001283B150217_161031</strain>
    </source>
</reference>
<keyword evidence="1" id="KW-0472">Membrane</keyword>
<proteinExistence type="predicted"/>
<reference evidence="3 5" key="1">
    <citation type="submission" date="2017-08" db="EMBL/GenBank/DDBJ databases">
        <title>Streptococcus salivarius strain HS0302 Genome.</title>
        <authorList>
            <person name="Smith J."/>
            <person name="Deng P."/>
            <person name="Geng M."/>
        </authorList>
    </citation>
    <scope>NUCLEOTIDE SEQUENCE [LARGE SCALE GENOMIC DNA]</scope>
    <source>
        <strain evidence="3 5">HS0302</strain>
    </source>
</reference>